<feature type="compositionally biased region" description="Low complexity" evidence="1">
    <location>
        <begin position="546"/>
        <end position="555"/>
    </location>
</feature>
<keyword evidence="3" id="KW-1185">Reference proteome</keyword>
<organism evidence="2 3">
    <name type="scientific">Lichtheimia corymbifera JMRC:FSU:9682</name>
    <dbReference type="NCBI Taxonomy" id="1263082"/>
    <lineage>
        <taxon>Eukaryota</taxon>
        <taxon>Fungi</taxon>
        <taxon>Fungi incertae sedis</taxon>
        <taxon>Mucoromycota</taxon>
        <taxon>Mucoromycotina</taxon>
        <taxon>Mucoromycetes</taxon>
        <taxon>Mucorales</taxon>
        <taxon>Lichtheimiaceae</taxon>
        <taxon>Lichtheimia</taxon>
    </lineage>
</organism>
<reference evidence="2" key="1">
    <citation type="submission" date="2013-08" db="EMBL/GenBank/DDBJ databases">
        <title>Gene expansion shapes genome architecture in the human pathogen Lichtheimia corymbifera: an evolutionary genomics analysis in the ancient terrestrial Mucorales (Mucoromycotina).</title>
        <authorList>
            <person name="Schwartze V.U."/>
            <person name="Winter S."/>
            <person name="Shelest E."/>
            <person name="Marcet-Houben M."/>
            <person name="Horn F."/>
            <person name="Wehner S."/>
            <person name="Hoffmann K."/>
            <person name="Riege K."/>
            <person name="Sammeth M."/>
            <person name="Nowrousian M."/>
            <person name="Valiante V."/>
            <person name="Linde J."/>
            <person name="Jacobsen I.D."/>
            <person name="Marz M."/>
            <person name="Brakhage A.A."/>
            <person name="Gabaldon T."/>
            <person name="Bocker S."/>
            <person name="Voigt K."/>
        </authorList>
    </citation>
    <scope>NUCLEOTIDE SEQUENCE [LARGE SCALE GENOMIC DNA]</scope>
    <source>
        <strain evidence="2">FSU 9682</strain>
    </source>
</reference>
<feature type="region of interest" description="Disordered" evidence="1">
    <location>
        <begin position="141"/>
        <end position="173"/>
    </location>
</feature>
<dbReference type="Proteomes" id="UP000027586">
    <property type="component" value="Unassembled WGS sequence"/>
</dbReference>
<accession>A0A068S9B8</accession>
<sequence>MTIHLLPTEVFDLVAMQLPTRDHFQCLLVNKAWCDIFLPVLYRSVPLTHKCNILPILRNPARSIGRHVRKLVVDDGILSLEAVGELQALCPLLRELEFRWPRVRRPIVSNSNNNNSGAHCSPVPILEAIDTRELRTLQLTCNGDTEAEADDDGEDDDDDDDDDDEPVPHLMRRFPPRGMMESLTLPSILQFTAHVESLSLINVLPILRTTELDTIHAACPRLRHLVVEGSNMVLTPVVTDKVHPSLHTLRITYPSGWSRTDLWIDYIITHYPNLRSLDLVNTSKGSSVIRPVSRGPTSLDLAHRPLPQHLSHLRLIRLGDYGNDGQYLTPLTLLPALSNVEIKSQRPWHPDTWLRAVKDRVDHLSIDLPADSLPYYGDAIQTTLMVLGDFQRLVELRIDMTRLGGVYDILMHACPPTLKHLALLNGVFDFVLPDTPPLSSTLATKYSNITRLTLDNMLVLDNDMLTFAITVYCPNLIHFNAIQCVWLSCSRNTPVVNLDFATHSFASLSFSQSRMITHAKRRQQQQQQHSTSSPIQCYGFVCDNKPSPSSSSSSSKESIGRKRQRSPNTPWFITLEDNTGFRIGKQAEECIIIKCKEAKQLWIEGYQV</sequence>
<dbReference type="SUPFAM" id="SSF52047">
    <property type="entry name" value="RNI-like"/>
    <property type="match status" value="1"/>
</dbReference>
<evidence type="ECO:0000313" key="2">
    <source>
        <dbReference type="EMBL" id="CDH58520.1"/>
    </source>
</evidence>
<comment type="caution">
    <text evidence="2">The sequence shown here is derived from an EMBL/GenBank/DDBJ whole genome shotgun (WGS) entry which is preliminary data.</text>
</comment>
<dbReference type="OrthoDB" id="2230015at2759"/>
<dbReference type="SUPFAM" id="SSF81383">
    <property type="entry name" value="F-box domain"/>
    <property type="match status" value="1"/>
</dbReference>
<dbReference type="InterPro" id="IPR036047">
    <property type="entry name" value="F-box-like_dom_sf"/>
</dbReference>
<dbReference type="Gene3D" id="3.80.10.10">
    <property type="entry name" value="Ribonuclease Inhibitor"/>
    <property type="match status" value="1"/>
</dbReference>
<name>A0A068S9B8_9FUNG</name>
<evidence type="ECO:0008006" key="4">
    <source>
        <dbReference type="Google" id="ProtNLM"/>
    </source>
</evidence>
<protein>
    <recommendedName>
        <fullName evidence="4">F-box domain-containing protein</fullName>
    </recommendedName>
</protein>
<evidence type="ECO:0000313" key="3">
    <source>
        <dbReference type="Proteomes" id="UP000027586"/>
    </source>
</evidence>
<evidence type="ECO:0000256" key="1">
    <source>
        <dbReference type="SAM" id="MobiDB-lite"/>
    </source>
</evidence>
<dbReference type="InterPro" id="IPR032675">
    <property type="entry name" value="LRR_dom_sf"/>
</dbReference>
<feature type="compositionally biased region" description="Acidic residues" evidence="1">
    <location>
        <begin position="145"/>
        <end position="165"/>
    </location>
</feature>
<dbReference type="EMBL" id="CBTN010000057">
    <property type="protein sequence ID" value="CDH58520.1"/>
    <property type="molecule type" value="Genomic_DNA"/>
</dbReference>
<dbReference type="VEuPathDB" id="FungiDB:LCOR_09379.1"/>
<dbReference type="AlphaFoldDB" id="A0A068S9B8"/>
<feature type="region of interest" description="Disordered" evidence="1">
    <location>
        <begin position="546"/>
        <end position="571"/>
    </location>
</feature>
<proteinExistence type="predicted"/>
<gene>
    <name evidence="2" type="ORF">LCOR_09379.1</name>
</gene>